<evidence type="ECO:0000313" key="2">
    <source>
        <dbReference type="Proteomes" id="UP000031623"/>
    </source>
</evidence>
<dbReference type="Proteomes" id="UP000031623">
    <property type="component" value="Chromosome"/>
</dbReference>
<evidence type="ECO:0000313" key="1">
    <source>
        <dbReference type="EMBL" id="BAP55097.1"/>
    </source>
</evidence>
<dbReference type="EMBL" id="AP014633">
    <property type="protein sequence ID" value="BAP55097.1"/>
    <property type="molecule type" value="Genomic_DNA"/>
</dbReference>
<evidence type="ECO:0008006" key="3">
    <source>
        <dbReference type="Google" id="ProtNLM"/>
    </source>
</evidence>
<accession>A0A090AI97</accession>
<proteinExistence type="predicted"/>
<dbReference type="HOGENOM" id="CLU_052040_0_0_6"/>
<reference evidence="1 2" key="1">
    <citation type="journal article" date="2014" name="ISME J.">
        <title>Ecophysiology of Thioploca ingrica as revealed by the complete genome sequence supplemented with proteomic evidence.</title>
        <authorList>
            <person name="Kojima H."/>
            <person name="Ogura Y."/>
            <person name="Yamamoto N."/>
            <person name="Togashi T."/>
            <person name="Mori H."/>
            <person name="Watanabe T."/>
            <person name="Nemoto F."/>
            <person name="Kurokawa K."/>
            <person name="Hayashi T."/>
            <person name="Fukui M."/>
        </authorList>
    </citation>
    <scope>NUCLEOTIDE SEQUENCE [LARGE SCALE GENOMIC DNA]</scope>
</reference>
<gene>
    <name evidence="1" type="ORF">THII_0800</name>
</gene>
<dbReference type="STRING" id="40754.THII_0800"/>
<protein>
    <recommendedName>
        <fullName evidence="3">Outer membrane beta-barrel protein</fullName>
    </recommendedName>
</protein>
<organism evidence="1 2">
    <name type="scientific">Thioploca ingrica</name>
    <dbReference type="NCBI Taxonomy" id="40754"/>
    <lineage>
        <taxon>Bacteria</taxon>
        <taxon>Pseudomonadati</taxon>
        <taxon>Pseudomonadota</taxon>
        <taxon>Gammaproteobacteria</taxon>
        <taxon>Thiotrichales</taxon>
        <taxon>Thiotrichaceae</taxon>
        <taxon>Thioploca</taxon>
    </lineage>
</organism>
<dbReference type="AlphaFoldDB" id="A0A090AI97"/>
<dbReference type="InterPro" id="IPR018759">
    <property type="entry name" value="BBP2_2"/>
</dbReference>
<keyword evidence="2" id="KW-1185">Reference proteome</keyword>
<name>A0A090AI97_9GAMM</name>
<sequence>MLSLVCSTALAEDTIPGIALGPARVFPGFEFTLKQDSNILQQHNDEISSFITLWKPQVKLEGKKPSYLYDLTWETEIGRYLSSAADNYEDMLLSAETLWQLTRRAELGLQGQYLNEHDDRGTTDRVDIGAPYQWHSSHLEGRFNYGRPSAKARIETQIGKTLKRYDEFSLGDIDQTDIIARVIYRTSPKIRLLLETNHSLIDYQEPNSTQDNQVNQYLIGATWYATSKTTGKAKVGYFTKNFTAAEREDFAGISWELGMRWTPATRTTIDTTARRYASDTTGIGDYILNQDVSLAWTQLWRPRLSTTVGFTLAKQEFGGQIGSIPRADNVSELNLSTSYDWRKWLTLKLGLNFVQRDSSLDENDFNRMFWLISLKAAF</sequence>
<dbReference type="Pfam" id="PF10082">
    <property type="entry name" value="BBP2_2"/>
    <property type="match status" value="1"/>
</dbReference>
<dbReference type="KEGG" id="tig:THII_0800"/>